<dbReference type="Pfam" id="PF16970">
    <property type="entry name" value="FimA"/>
    <property type="match status" value="1"/>
</dbReference>
<evidence type="ECO:0000256" key="2">
    <source>
        <dbReference type="ARBA" id="ARBA00006671"/>
    </source>
</evidence>
<dbReference type="AlphaFoldDB" id="A0A737BNH8"/>
<keyword evidence="4" id="KW-0281">Fimbrium</keyword>
<accession>A0A737BNH8</accession>
<reference evidence="6" key="2">
    <citation type="submission" date="2018-07" db="EMBL/GenBank/DDBJ databases">
        <authorList>
            <consortium name="NCBI Pathogen Detection Project"/>
        </authorList>
    </citation>
    <scope>NUCLEOTIDE SEQUENCE</scope>
    <source>
        <strain evidence="6">1363-65</strain>
    </source>
</reference>
<protein>
    <submittedName>
        <fullName evidence="6">Type 1 fimbrial protein</fullName>
    </submittedName>
</protein>
<evidence type="ECO:0000256" key="3">
    <source>
        <dbReference type="ARBA" id="ARBA00022729"/>
    </source>
</evidence>
<dbReference type="InterPro" id="IPR008966">
    <property type="entry name" value="Adhesion_dom_sf"/>
</dbReference>
<dbReference type="InterPro" id="IPR036937">
    <property type="entry name" value="Adhesion_dom_fimbrial_sf"/>
</dbReference>
<gene>
    <name evidence="6" type="ORF">GNC09_003807</name>
</gene>
<dbReference type="GO" id="GO:0009289">
    <property type="term" value="C:pilus"/>
    <property type="evidence" value="ECO:0007669"/>
    <property type="project" value="UniProtKB-SubCell"/>
</dbReference>
<dbReference type="SUPFAM" id="SSF49401">
    <property type="entry name" value="Bacterial adhesins"/>
    <property type="match status" value="1"/>
</dbReference>
<feature type="chain" id="PRO_5027898710" evidence="5">
    <location>
        <begin position="22"/>
        <end position="120"/>
    </location>
</feature>
<proteinExistence type="inferred from homology"/>
<reference evidence="6" key="1">
    <citation type="journal article" date="2018" name="Genome Biol.">
        <title>SKESA: strategic k-mer extension for scrupulous assemblies.</title>
        <authorList>
            <person name="Souvorov A."/>
            <person name="Agarwala R."/>
            <person name="Lipman D.J."/>
        </authorList>
    </citation>
    <scope>NUCLEOTIDE SEQUENCE</scope>
    <source>
        <strain evidence="6">1363-65</strain>
    </source>
</reference>
<comment type="caution">
    <text evidence="6">The sequence shown here is derived from an EMBL/GenBank/DDBJ whole genome shotgun (WGS) entry which is preliminary data.</text>
</comment>
<evidence type="ECO:0000256" key="5">
    <source>
        <dbReference type="SAM" id="SignalP"/>
    </source>
</evidence>
<evidence type="ECO:0000256" key="4">
    <source>
        <dbReference type="ARBA" id="ARBA00023263"/>
    </source>
</evidence>
<dbReference type="InterPro" id="IPR039458">
    <property type="entry name" value="FimA-like"/>
</dbReference>
<dbReference type="PANTHER" id="PTHR33420">
    <property type="entry name" value="FIMBRIAL SUBUNIT ELFA-RELATED"/>
    <property type="match status" value="1"/>
</dbReference>
<dbReference type="GO" id="GO:0043709">
    <property type="term" value="P:cell adhesion involved in single-species biofilm formation"/>
    <property type="evidence" value="ECO:0007669"/>
    <property type="project" value="TreeGrafter"/>
</dbReference>
<dbReference type="EMBL" id="DAATDB010000028">
    <property type="protein sequence ID" value="HAE8103719.1"/>
    <property type="molecule type" value="Genomic_DNA"/>
</dbReference>
<dbReference type="Gene3D" id="2.60.40.1090">
    <property type="entry name" value="Fimbrial-type adhesion domain"/>
    <property type="match status" value="1"/>
</dbReference>
<evidence type="ECO:0000256" key="1">
    <source>
        <dbReference type="ARBA" id="ARBA00004561"/>
    </source>
</evidence>
<name>A0A737BNH8_SALER</name>
<keyword evidence="3 5" id="KW-0732">Signal</keyword>
<comment type="subcellular location">
    <subcellularLocation>
        <location evidence="1">Fimbrium</location>
    </subcellularLocation>
</comment>
<feature type="signal peptide" evidence="5">
    <location>
        <begin position="1"/>
        <end position="21"/>
    </location>
</feature>
<sequence>MKKILAIITLSSILSIPTIHAAGNGTINFTGVVNSQTCNATINSASTATLTLPTVQASVLGTAGSTAEQTAFNVAVTGCAATNPSGAGSVKVFFEKGPNVDSNGRLINTETSGGASNVSL</sequence>
<dbReference type="InterPro" id="IPR050263">
    <property type="entry name" value="Bact_Fimbrial_Adh_Pro"/>
</dbReference>
<organism evidence="6">
    <name type="scientific">Salmonella enterica subsp. indica serovar 45:a:e,n,x</name>
    <dbReference type="NCBI Taxonomy" id="1307500"/>
    <lineage>
        <taxon>Bacteria</taxon>
        <taxon>Pseudomonadati</taxon>
        <taxon>Pseudomonadota</taxon>
        <taxon>Gammaproteobacteria</taxon>
        <taxon>Enterobacterales</taxon>
        <taxon>Enterobacteriaceae</taxon>
        <taxon>Salmonella</taxon>
    </lineage>
</organism>
<comment type="similarity">
    <text evidence="2">Belongs to the fimbrial protein family.</text>
</comment>
<evidence type="ECO:0000313" key="6">
    <source>
        <dbReference type="EMBL" id="HAE8103719.1"/>
    </source>
</evidence>
<dbReference type="PANTHER" id="PTHR33420:SF3">
    <property type="entry name" value="FIMBRIAL SUBUNIT ELFA"/>
    <property type="match status" value="1"/>
</dbReference>